<comment type="subcellular location">
    <subcellularLocation>
        <location evidence="1">Nucleus</location>
    </subcellularLocation>
</comment>
<feature type="region of interest" description="Disordered" evidence="5">
    <location>
        <begin position="79"/>
        <end position="136"/>
    </location>
</feature>
<evidence type="ECO:0000256" key="1">
    <source>
        <dbReference type="ARBA" id="ARBA00004123"/>
    </source>
</evidence>
<gene>
    <name evidence="7" type="ORF">J5N97_004191</name>
</gene>
<keyword evidence="3" id="KW-0804">Transcription</keyword>
<evidence type="ECO:0000259" key="6">
    <source>
        <dbReference type="PROSITE" id="PS50090"/>
    </source>
</evidence>
<keyword evidence="8" id="KW-1185">Reference proteome</keyword>
<sequence>MSAGHHTSSSSSRPPYFPLPPQWTPEENKLFEVALVRFPDGMPDRWHAIASQLPGKSPQDVLDHYRRLLVDVAAIEAGKVELPDYMDEDDDDVDEEGEANNDSSSDKVVSETSKKPGGRAKSKTSKSEERKRGDFYEALKSMEEGIGEQLLDVK</sequence>
<organism evidence="7 8">
    <name type="scientific">Dioscorea zingiberensis</name>
    <dbReference type="NCBI Taxonomy" id="325984"/>
    <lineage>
        <taxon>Eukaryota</taxon>
        <taxon>Viridiplantae</taxon>
        <taxon>Streptophyta</taxon>
        <taxon>Embryophyta</taxon>
        <taxon>Tracheophyta</taxon>
        <taxon>Spermatophyta</taxon>
        <taxon>Magnoliopsida</taxon>
        <taxon>Liliopsida</taxon>
        <taxon>Dioscoreales</taxon>
        <taxon>Dioscoreaceae</taxon>
        <taxon>Dioscorea</taxon>
    </lineage>
</organism>
<dbReference type="AlphaFoldDB" id="A0A9D5D5L9"/>
<dbReference type="FunFam" id="1.10.10.60:FF:000154">
    <property type="entry name" value="Transcription factor SRM1"/>
    <property type="match status" value="1"/>
</dbReference>
<proteinExistence type="predicted"/>
<dbReference type="InterPro" id="IPR001005">
    <property type="entry name" value="SANT/Myb"/>
</dbReference>
<protein>
    <recommendedName>
        <fullName evidence="6">Myb-like domain-containing protein</fullName>
    </recommendedName>
</protein>
<dbReference type="InterPro" id="IPR009057">
    <property type="entry name" value="Homeodomain-like_sf"/>
</dbReference>
<comment type="caution">
    <text evidence="7">The sequence shown here is derived from an EMBL/GenBank/DDBJ whole genome shotgun (WGS) entry which is preliminary data.</text>
</comment>
<keyword evidence="2" id="KW-0805">Transcription regulation</keyword>
<evidence type="ECO:0000256" key="5">
    <source>
        <dbReference type="SAM" id="MobiDB-lite"/>
    </source>
</evidence>
<feature type="compositionally biased region" description="Basic and acidic residues" evidence="5">
    <location>
        <begin position="104"/>
        <end position="114"/>
    </location>
</feature>
<evidence type="ECO:0000256" key="2">
    <source>
        <dbReference type="ARBA" id="ARBA00023015"/>
    </source>
</evidence>
<dbReference type="Pfam" id="PF00249">
    <property type="entry name" value="Myb_DNA-binding"/>
    <property type="match status" value="1"/>
</dbReference>
<dbReference type="PANTHER" id="PTHR44042">
    <property type="entry name" value="DUPLICATED HOMEODOMAIN-LIKE SUPERFAMILY PROTEIN-RELATED"/>
    <property type="match status" value="1"/>
</dbReference>
<feature type="compositionally biased region" description="Acidic residues" evidence="5">
    <location>
        <begin position="84"/>
        <end position="99"/>
    </location>
</feature>
<dbReference type="PANTHER" id="PTHR44042:SF67">
    <property type="entry name" value="MYB-LIKE PROTEIN I"/>
    <property type="match status" value="1"/>
</dbReference>
<evidence type="ECO:0000313" key="7">
    <source>
        <dbReference type="EMBL" id="KAJ0985835.1"/>
    </source>
</evidence>
<reference evidence="7" key="1">
    <citation type="submission" date="2021-03" db="EMBL/GenBank/DDBJ databases">
        <authorList>
            <person name="Li Z."/>
            <person name="Yang C."/>
        </authorList>
    </citation>
    <scope>NUCLEOTIDE SEQUENCE</scope>
    <source>
        <strain evidence="7">Dzin_1.0</strain>
        <tissue evidence="7">Leaf</tissue>
    </source>
</reference>
<dbReference type="CDD" id="cd00167">
    <property type="entry name" value="SANT"/>
    <property type="match status" value="1"/>
</dbReference>
<dbReference type="OrthoDB" id="1690618at2759"/>
<keyword evidence="4" id="KW-0539">Nucleus</keyword>
<dbReference type="SMART" id="SM00717">
    <property type="entry name" value="SANT"/>
    <property type="match status" value="1"/>
</dbReference>
<evidence type="ECO:0000313" key="8">
    <source>
        <dbReference type="Proteomes" id="UP001085076"/>
    </source>
</evidence>
<dbReference type="Proteomes" id="UP001085076">
    <property type="component" value="Miscellaneous, Linkage group lg01"/>
</dbReference>
<evidence type="ECO:0000256" key="4">
    <source>
        <dbReference type="ARBA" id="ARBA00023242"/>
    </source>
</evidence>
<dbReference type="PROSITE" id="PS50090">
    <property type="entry name" value="MYB_LIKE"/>
    <property type="match status" value="1"/>
</dbReference>
<name>A0A9D5D5L9_9LILI</name>
<accession>A0A9D5D5L9</accession>
<dbReference type="EMBL" id="JAGGNH010000001">
    <property type="protein sequence ID" value="KAJ0985835.1"/>
    <property type="molecule type" value="Genomic_DNA"/>
</dbReference>
<dbReference type="GO" id="GO:0005634">
    <property type="term" value="C:nucleus"/>
    <property type="evidence" value="ECO:0007669"/>
    <property type="project" value="UniProtKB-SubCell"/>
</dbReference>
<dbReference type="Gene3D" id="1.10.10.60">
    <property type="entry name" value="Homeodomain-like"/>
    <property type="match status" value="1"/>
</dbReference>
<feature type="compositionally biased region" description="Basic and acidic residues" evidence="5">
    <location>
        <begin position="125"/>
        <end position="136"/>
    </location>
</feature>
<feature type="domain" description="Myb-like" evidence="6">
    <location>
        <begin position="23"/>
        <end position="69"/>
    </location>
</feature>
<feature type="region of interest" description="Disordered" evidence="5">
    <location>
        <begin position="1"/>
        <end position="24"/>
    </location>
</feature>
<dbReference type="SUPFAM" id="SSF46689">
    <property type="entry name" value="Homeodomain-like"/>
    <property type="match status" value="1"/>
</dbReference>
<reference evidence="7" key="2">
    <citation type="journal article" date="2022" name="Hortic Res">
        <title>The genome of Dioscorea zingiberensis sheds light on the biosynthesis, origin and evolution of the medicinally important diosgenin saponins.</title>
        <authorList>
            <person name="Li Y."/>
            <person name="Tan C."/>
            <person name="Li Z."/>
            <person name="Guo J."/>
            <person name="Li S."/>
            <person name="Chen X."/>
            <person name="Wang C."/>
            <person name="Dai X."/>
            <person name="Yang H."/>
            <person name="Song W."/>
            <person name="Hou L."/>
            <person name="Xu J."/>
            <person name="Tong Z."/>
            <person name="Xu A."/>
            <person name="Yuan X."/>
            <person name="Wang W."/>
            <person name="Yang Q."/>
            <person name="Chen L."/>
            <person name="Sun Z."/>
            <person name="Wang K."/>
            <person name="Pan B."/>
            <person name="Chen J."/>
            <person name="Bao Y."/>
            <person name="Liu F."/>
            <person name="Qi X."/>
            <person name="Gang D.R."/>
            <person name="Wen J."/>
            <person name="Li J."/>
        </authorList>
    </citation>
    <scope>NUCLEOTIDE SEQUENCE</scope>
    <source>
        <strain evidence="7">Dzin_1.0</strain>
    </source>
</reference>
<evidence type="ECO:0000256" key="3">
    <source>
        <dbReference type="ARBA" id="ARBA00023163"/>
    </source>
</evidence>